<feature type="transmembrane region" description="Helical" evidence="1">
    <location>
        <begin position="363"/>
        <end position="386"/>
    </location>
</feature>
<gene>
    <name evidence="3" type="ORF">H8S40_06090</name>
</gene>
<feature type="transmembrane region" description="Helical" evidence="1">
    <location>
        <begin position="134"/>
        <end position="155"/>
    </location>
</feature>
<accession>A0ABR7G6S5</accession>
<feature type="chain" id="PRO_5047248763" evidence="2">
    <location>
        <begin position="26"/>
        <end position="387"/>
    </location>
</feature>
<organism evidence="3 4">
    <name type="scientific">Ruminococcus hominis</name>
    <dbReference type="NCBI Taxonomy" id="2763065"/>
    <lineage>
        <taxon>Bacteria</taxon>
        <taxon>Bacillati</taxon>
        <taxon>Bacillota</taxon>
        <taxon>Clostridia</taxon>
        <taxon>Eubacteriales</taxon>
        <taxon>Oscillospiraceae</taxon>
        <taxon>Ruminococcus</taxon>
    </lineage>
</organism>
<feature type="transmembrane region" description="Helical" evidence="1">
    <location>
        <begin position="175"/>
        <end position="203"/>
    </location>
</feature>
<dbReference type="EMBL" id="JACOPE010000001">
    <property type="protein sequence ID" value="MBC5683138.1"/>
    <property type="molecule type" value="Genomic_DNA"/>
</dbReference>
<proteinExistence type="predicted"/>
<keyword evidence="4" id="KW-1185">Reference proteome</keyword>
<protein>
    <submittedName>
        <fullName evidence="3">Stage III sporulation protein AE</fullName>
    </submittedName>
</protein>
<keyword evidence="1" id="KW-1133">Transmembrane helix</keyword>
<evidence type="ECO:0000256" key="1">
    <source>
        <dbReference type="SAM" id="Phobius"/>
    </source>
</evidence>
<evidence type="ECO:0000313" key="3">
    <source>
        <dbReference type="EMBL" id="MBC5683138.1"/>
    </source>
</evidence>
<keyword evidence="2" id="KW-0732">Signal</keyword>
<dbReference type="InterPro" id="IPR014194">
    <property type="entry name" value="Spore_III_AE"/>
</dbReference>
<feature type="transmembrane region" description="Helical" evidence="1">
    <location>
        <begin position="281"/>
        <end position="305"/>
    </location>
</feature>
<feature type="transmembrane region" description="Helical" evidence="1">
    <location>
        <begin position="248"/>
        <end position="269"/>
    </location>
</feature>
<dbReference type="Proteomes" id="UP000631576">
    <property type="component" value="Unassembled WGS sequence"/>
</dbReference>
<comment type="caution">
    <text evidence="3">The sequence shown here is derived from an EMBL/GenBank/DDBJ whole genome shotgun (WGS) entry which is preliminary data.</text>
</comment>
<sequence>MRNKRGYLILLFLFICVNMCFYVSAAETEKDQSDILQEEIKNKILGEVDFSEINQNLKLLFPDEKICFQDIVETLMQGNLQETGMKILSYVKDQISYEFRANKTNLVHILFIAITAAVFTNFSNALQNKQVGEISFYILYMLLITMSLNSFRIAISGIEEKMENILEFMKVLCPGYLLSVVFAAGSSSALMFYNFILVLIYLVEIVVFRFLLPIINLYIMIQVMNYMLEEEVLSEFAELVKKGIQWSLKSLIGIVIGVNVVQGLLGPAMDTLKKSAWTKSLTAIPGIGNTFGSVTDVIFGTAVLIKNGIGMAGAIVIVGICLMPIIQTALLTFLYKLVAAMIQPISDSRITGCISSVSEGYELLLQIIITTMILFLITIAVVAAAAT</sequence>
<reference evidence="3 4" key="1">
    <citation type="submission" date="2020-08" db="EMBL/GenBank/DDBJ databases">
        <title>Genome public.</title>
        <authorList>
            <person name="Liu C."/>
            <person name="Sun Q."/>
        </authorList>
    </citation>
    <scope>NUCLEOTIDE SEQUENCE [LARGE SCALE GENOMIC DNA]</scope>
    <source>
        <strain evidence="3 4">NSJ-13</strain>
    </source>
</reference>
<dbReference type="Pfam" id="PF09546">
    <property type="entry name" value="Spore_III_AE"/>
    <property type="match status" value="1"/>
</dbReference>
<keyword evidence="1" id="KW-0472">Membrane</keyword>
<feature type="transmembrane region" description="Helical" evidence="1">
    <location>
        <begin position="106"/>
        <end position="122"/>
    </location>
</feature>
<dbReference type="RefSeq" id="WP_186864849.1">
    <property type="nucleotide sequence ID" value="NZ_JACOPE010000001.1"/>
</dbReference>
<name>A0ABR7G6S5_9FIRM</name>
<feature type="signal peptide" evidence="2">
    <location>
        <begin position="1"/>
        <end position="25"/>
    </location>
</feature>
<evidence type="ECO:0000313" key="4">
    <source>
        <dbReference type="Proteomes" id="UP000631576"/>
    </source>
</evidence>
<evidence type="ECO:0000256" key="2">
    <source>
        <dbReference type="SAM" id="SignalP"/>
    </source>
</evidence>
<feature type="transmembrane region" description="Helical" evidence="1">
    <location>
        <begin position="311"/>
        <end position="342"/>
    </location>
</feature>
<keyword evidence="1" id="KW-0812">Transmembrane</keyword>